<keyword evidence="2" id="KW-1185">Reference proteome</keyword>
<dbReference type="EMBL" id="OOIQ01000002">
    <property type="protein sequence ID" value="SPO43806.1"/>
    <property type="molecule type" value="Genomic_DNA"/>
</dbReference>
<evidence type="ECO:0000313" key="2">
    <source>
        <dbReference type="Proteomes" id="UP000325008"/>
    </source>
</evidence>
<protein>
    <submittedName>
        <fullName evidence="1">Uncharacterized protein</fullName>
    </submittedName>
</protein>
<name>A0A5C3FI35_PSEA2</name>
<sequence length="177" mass="18876">MLWDNFDLVNGPGRSQWGFMGSDVDAFLMLHSAVELRFASEISQRGVGFRSSRKGRLGQLHCSAPATVAAALRVAGRVFLELSEESLVSAPLSLPLIATTITVTLANHSASLGNFTFGHAIPLRTLSERVGTPNDWLASSECHFGSRPPLLPSRLAGPIVLASLGRRIVSSSQLPGL</sequence>
<organism evidence="1 2">
    <name type="scientific">Pseudozyma antarctica</name>
    <name type="common">Yeast</name>
    <name type="synonym">Candida antarctica</name>
    <dbReference type="NCBI Taxonomy" id="84753"/>
    <lineage>
        <taxon>Eukaryota</taxon>
        <taxon>Fungi</taxon>
        <taxon>Dikarya</taxon>
        <taxon>Basidiomycota</taxon>
        <taxon>Ustilaginomycotina</taxon>
        <taxon>Ustilaginomycetes</taxon>
        <taxon>Ustilaginales</taxon>
        <taxon>Ustilaginaceae</taxon>
        <taxon>Moesziomyces</taxon>
    </lineage>
</organism>
<comment type="caution">
    <text evidence="1">The sequence shown here is derived from an EMBL/GenBank/DDBJ whole genome shotgun (WGS) entry which is preliminary data.</text>
</comment>
<gene>
    <name evidence="1" type="ORF">PSANT_01491</name>
</gene>
<proteinExistence type="predicted"/>
<evidence type="ECO:0000313" key="1">
    <source>
        <dbReference type="EMBL" id="SPO43806.1"/>
    </source>
</evidence>
<dbReference type="Proteomes" id="UP000325008">
    <property type="component" value="Unassembled WGS sequence"/>
</dbReference>
<dbReference type="AlphaFoldDB" id="A0A5C3FI35"/>
<dbReference type="OrthoDB" id="10547650at2759"/>
<dbReference type="RefSeq" id="XP_014658575.1">
    <property type="nucleotide sequence ID" value="XM_014803089.1"/>
</dbReference>
<reference evidence="1" key="1">
    <citation type="submission" date="2018-03" db="EMBL/GenBank/DDBJ databases">
        <authorList>
            <person name="Guldener U."/>
        </authorList>
    </citation>
    <scope>NUCLEOTIDE SEQUENCE [LARGE SCALE GENOMIC DNA]</scope>
    <source>
        <strain evidence="1">ATCC34888</strain>
    </source>
</reference>
<accession>A0A5C3FI35</accession>